<evidence type="ECO:0000256" key="5">
    <source>
        <dbReference type="ARBA" id="ARBA00022989"/>
    </source>
</evidence>
<dbReference type="InterPro" id="IPR035906">
    <property type="entry name" value="MetI-like_sf"/>
</dbReference>
<evidence type="ECO:0000259" key="9">
    <source>
        <dbReference type="PROSITE" id="PS50928"/>
    </source>
</evidence>
<evidence type="ECO:0000256" key="8">
    <source>
        <dbReference type="SAM" id="MobiDB-lite"/>
    </source>
</evidence>
<dbReference type="EMBL" id="CP018047">
    <property type="protein sequence ID" value="AQU65050.1"/>
    <property type="molecule type" value="Genomic_DNA"/>
</dbReference>
<evidence type="ECO:0000256" key="6">
    <source>
        <dbReference type="ARBA" id="ARBA00023136"/>
    </source>
</evidence>
<keyword evidence="6 7" id="KW-0472">Membrane</keyword>
<dbReference type="RefSeq" id="WP_078073532.1">
    <property type="nucleotide sequence ID" value="NZ_CP018047.1"/>
</dbReference>
<evidence type="ECO:0000313" key="11">
    <source>
        <dbReference type="Proteomes" id="UP000189677"/>
    </source>
</evidence>
<dbReference type="AlphaFoldDB" id="A0A1U9QLI8"/>
<evidence type="ECO:0000256" key="7">
    <source>
        <dbReference type="RuleBase" id="RU363032"/>
    </source>
</evidence>
<dbReference type="PROSITE" id="PS50928">
    <property type="entry name" value="ABC_TM1"/>
    <property type="match status" value="1"/>
</dbReference>
<sequence length="302" mass="32771">MNSTRGDLISPEESRTAARTKPRRRTGRPVGLMMPALVLTALMFLIPIVSTVVRVVGDGGSGLARLFETPDFAHVMFNTVKWTVGATIGAMIIGYAGGIVLRAKQLRLTGLWRSLIMVPWIIPGVVGATIWRWSLSTDYGLVNRYLMDLGIVSQPVHWLSDPSMALWAVMVIQIWVTAPFVVLMVSAALAGIPEERYEAARLDGASSLKMLWYITLPGIRTTTAVASLNLAIWALNSFTIIWVTTSGGPAGASTILPILLYQAFQNGDDSLVYAVAILQLAVGAVLAVLFARTMRTDLQEQS</sequence>
<feature type="transmembrane region" description="Helical" evidence="7">
    <location>
        <begin position="211"/>
        <end position="234"/>
    </location>
</feature>
<name>A0A1U9QLI8_STRNV</name>
<dbReference type="OrthoDB" id="9782326at2"/>
<evidence type="ECO:0000256" key="1">
    <source>
        <dbReference type="ARBA" id="ARBA00004651"/>
    </source>
</evidence>
<comment type="subcellular location">
    <subcellularLocation>
        <location evidence="1 7">Cell membrane</location>
        <topology evidence="1 7">Multi-pass membrane protein</topology>
    </subcellularLocation>
</comment>
<dbReference type="PANTHER" id="PTHR43005:SF1">
    <property type="entry name" value="SPERMIDINE_PUTRESCINE TRANSPORT SYSTEM PERMEASE PROTEIN"/>
    <property type="match status" value="1"/>
</dbReference>
<feature type="transmembrane region" description="Helical" evidence="7">
    <location>
        <begin position="165"/>
        <end position="190"/>
    </location>
</feature>
<keyword evidence="3" id="KW-1003">Cell membrane</keyword>
<feature type="transmembrane region" description="Helical" evidence="7">
    <location>
        <begin position="271"/>
        <end position="291"/>
    </location>
</feature>
<dbReference type="GO" id="GO:0055085">
    <property type="term" value="P:transmembrane transport"/>
    <property type="evidence" value="ECO:0007669"/>
    <property type="project" value="InterPro"/>
</dbReference>
<feature type="transmembrane region" description="Helical" evidence="7">
    <location>
        <begin position="240"/>
        <end position="264"/>
    </location>
</feature>
<evidence type="ECO:0000256" key="3">
    <source>
        <dbReference type="ARBA" id="ARBA00022475"/>
    </source>
</evidence>
<keyword evidence="5 7" id="KW-1133">Transmembrane helix</keyword>
<feature type="transmembrane region" description="Helical" evidence="7">
    <location>
        <begin position="115"/>
        <end position="134"/>
    </location>
</feature>
<dbReference type="Gene3D" id="1.10.3720.10">
    <property type="entry name" value="MetI-like"/>
    <property type="match status" value="1"/>
</dbReference>
<dbReference type="KEGG" id="snw:BBN63_01015"/>
<keyword evidence="4 7" id="KW-0812">Transmembrane</keyword>
<protein>
    <recommendedName>
        <fullName evidence="9">ABC transmembrane type-1 domain-containing protein</fullName>
    </recommendedName>
</protein>
<dbReference type="PANTHER" id="PTHR43005">
    <property type="entry name" value="BLR7065 PROTEIN"/>
    <property type="match status" value="1"/>
</dbReference>
<evidence type="ECO:0000313" key="10">
    <source>
        <dbReference type="EMBL" id="AQU65050.1"/>
    </source>
</evidence>
<feature type="transmembrane region" description="Helical" evidence="7">
    <location>
        <begin position="82"/>
        <end position="103"/>
    </location>
</feature>
<evidence type="ECO:0000256" key="2">
    <source>
        <dbReference type="ARBA" id="ARBA00022448"/>
    </source>
</evidence>
<feature type="transmembrane region" description="Helical" evidence="7">
    <location>
        <begin position="30"/>
        <end position="53"/>
    </location>
</feature>
<keyword evidence="2 7" id="KW-0813">Transport</keyword>
<evidence type="ECO:0000256" key="4">
    <source>
        <dbReference type="ARBA" id="ARBA00022692"/>
    </source>
</evidence>
<dbReference type="Proteomes" id="UP000189677">
    <property type="component" value="Chromosome"/>
</dbReference>
<proteinExistence type="inferred from homology"/>
<accession>A0A1U9QLI8</accession>
<organism evidence="10 11">
    <name type="scientific">Streptomyces niveus</name>
    <name type="common">Streptomyces spheroides</name>
    <dbReference type="NCBI Taxonomy" id="193462"/>
    <lineage>
        <taxon>Bacteria</taxon>
        <taxon>Bacillati</taxon>
        <taxon>Actinomycetota</taxon>
        <taxon>Actinomycetes</taxon>
        <taxon>Kitasatosporales</taxon>
        <taxon>Streptomycetaceae</taxon>
        <taxon>Streptomyces</taxon>
    </lineage>
</organism>
<gene>
    <name evidence="10" type="ORF">BBN63_01015</name>
</gene>
<comment type="similarity">
    <text evidence="7">Belongs to the binding-protein-dependent transport system permease family.</text>
</comment>
<dbReference type="SUPFAM" id="SSF161098">
    <property type="entry name" value="MetI-like"/>
    <property type="match status" value="1"/>
</dbReference>
<feature type="compositionally biased region" description="Basic residues" evidence="8">
    <location>
        <begin position="18"/>
        <end position="27"/>
    </location>
</feature>
<dbReference type="Pfam" id="PF00528">
    <property type="entry name" value="BPD_transp_1"/>
    <property type="match status" value="1"/>
</dbReference>
<dbReference type="InterPro" id="IPR000515">
    <property type="entry name" value="MetI-like"/>
</dbReference>
<keyword evidence="11" id="KW-1185">Reference proteome</keyword>
<reference evidence="10 11" key="1">
    <citation type="submission" date="2016-11" db="EMBL/GenBank/DDBJ databases">
        <title>Complete genome sequence of Streptomyces niveus SCSIO 3406.</title>
        <authorList>
            <person name="Zhu Q."/>
            <person name="Cheng W."/>
            <person name="Song Y."/>
            <person name="Li Q."/>
            <person name="Ju J."/>
        </authorList>
    </citation>
    <scope>NUCLEOTIDE SEQUENCE [LARGE SCALE GENOMIC DNA]</scope>
    <source>
        <strain evidence="10 11">SCSIO 3406</strain>
    </source>
</reference>
<feature type="region of interest" description="Disordered" evidence="8">
    <location>
        <begin position="1"/>
        <end position="28"/>
    </location>
</feature>
<feature type="domain" description="ABC transmembrane type-1" evidence="9">
    <location>
        <begin position="76"/>
        <end position="290"/>
    </location>
</feature>
<dbReference type="GO" id="GO:0005886">
    <property type="term" value="C:plasma membrane"/>
    <property type="evidence" value="ECO:0007669"/>
    <property type="project" value="UniProtKB-SubCell"/>
</dbReference>
<dbReference type="CDD" id="cd06261">
    <property type="entry name" value="TM_PBP2"/>
    <property type="match status" value="1"/>
</dbReference>